<dbReference type="EMBL" id="JANFVX010000002">
    <property type="protein sequence ID" value="MCW0342647.1"/>
    <property type="molecule type" value="Genomic_DNA"/>
</dbReference>
<dbReference type="InterPro" id="IPR010862">
    <property type="entry name" value="DUF1493"/>
</dbReference>
<evidence type="ECO:0000313" key="2">
    <source>
        <dbReference type="Proteomes" id="UP001208888"/>
    </source>
</evidence>
<evidence type="ECO:0008006" key="3">
    <source>
        <dbReference type="Google" id="ProtNLM"/>
    </source>
</evidence>
<proteinExistence type="predicted"/>
<name>A0AAJ1CVK5_PANAN</name>
<gene>
    <name evidence="1" type="ORF">NB703_000740</name>
</gene>
<protein>
    <recommendedName>
        <fullName evidence="3">DUF1493 family protein</fullName>
    </recommendedName>
</protein>
<comment type="caution">
    <text evidence="1">The sequence shown here is derived from an EMBL/GenBank/DDBJ whole genome shotgun (WGS) entry which is preliminary data.</text>
</comment>
<dbReference type="Pfam" id="PF07377">
    <property type="entry name" value="DUF1493"/>
    <property type="match status" value="1"/>
</dbReference>
<evidence type="ECO:0000313" key="1">
    <source>
        <dbReference type="EMBL" id="MCW0342647.1"/>
    </source>
</evidence>
<sequence>MVTDEQVLDFFRQKLPQVRTFSFKIVPLEINDTLQEYAEFDDLVEAIDKYSDQFNIDVSKLNIDNYYPWKTPWLFREWFKKEPVKQNKKPLTVRMFAESAKAGKWLYE</sequence>
<dbReference type="Proteomes" id="UP001208888">
    <property type="component" value="Unassembled WGS sequence"/>
</dbReference>
<reference evidence="1" key="1">
    <citation type="submission" date="2022-06" db="EMBL/GenBank/DDBJ databases">
        <title>Dynamics of rice microbiomes reveals core vertical transmitted seed endophytes.</title>
        <authorList>
            <person name="Liao K."/>
            <person name="Zhang X."/>
        </authorList>
    </citation>
    <scope>NUCLEOTIDE SEQUENCE</scope>
    <source>
        <strain evidence="1">JT1-17</strain>
    </source>
</reference>
<dbReference type="RefSeq" id="WP_028725092.1">
    <property type="nucleotide sequence ID" value="NZ_CP028033.1"/>
</dbReference>
<organism evidence="1 2">
    <name type="scientific">Pantoea ananas</name>
    <name type="common">Erwinia uredovora</name>
    <dbReference type="NCBI Taxonomy" id="553"/>
    <lineage>
        <taxon>Bacteria</taxon>
        <taxon>Pseudomonadati</taxon>
        <taxon>Pseudomonadota</taxon>
        <taxon>Gammaproteobacteria</taxon>
        <taxon>Enterobacterales</taxon>
        <taxon>Erwiniaceae</taxon>
        <taxon>Pantoea</taxon>
    </lineage>
</organism>
<accession>A0AAJ1CVK5</accession>
<dbReference type="AlphaFoldDB" id="A0AAJ1CVK5"/>